<sequence>MFAGISTVPSDRTKGRGYAVLSPYDLTAMSGRTKDGKNVTVNVDQHYATVDPLTAIQIFQRCAPVFGIVTSRANKVSSVNFRILSKKDSKQLDKLVEDLKNSYSIMMEYKNLNTAYGLGIKIGHFQKIRKHLPDCLPDLSNFNQCLYRYSKRLKGQIFDKCQEIEDWFKKPSPGILWNDFCKQWALDLLVHGRASLYKRRDNLGKIADLYVMPGGTVLPIKGKFLGGALGYIQFMYGNLENPQLFYTDEVSFSQYMPSSALANGFTPLDCLINMVAEQLLFEQTAVTKADGSTPPQKLLVFGDTSPGFSPDQTGGWDTSSDPLDKDEQKRIEEKLNRQRRENAIAIISGTGQPFMVDLTGNDIFGNQISRLDQIKKYVAIAYNASNLEINETGGDGTSGRSTSETQERNDNSKGIRPILKIMGETCTHEIIPEKFGFGYDFEFMEDISESEQLEIVTKKVGTGLYSKNELRVKDLDEDPINDPAFDIPEGSNLQNQLQGIFGEGK</sequence>
<keyword evidence="2" id="KW-1171">Viral genome ejection through host cell envelope</keyword>
<accession>A0A343LE61</accession>
<evidence type="ECO:0000256" key="4">
    <source>
        <dbReference type="SAM" id="MobiDB-lite"/>
    </source>
</evidence>
<dbReference type="Pfam" id="PF04860">
    <property type="entry name" value="Phage_portal"/>
    <property type="match status" value="1"/>
</dbReference>
<feature type="region of interest" description="Disordered" evidence="4">
    <location>
        <begin position="303"/>
        <end position="326"/>
    </location>
</feature>
<evidence type="ECO:0000256" key="1">
    <source>
        <dbReference type="ARBA" id="ARBA00022950"/>
    </source>
</evidence>
<evidence type="ECO:0000313" key="5">
    <source>
        <dbReference type="EMBL" id="ATN94971.1"/>
    </source>
</evidence>
<proteinExistence type="predicted"/>
<dbReference type="InterPro" id="IPR006944">
    <property type="entry name" value="Phage/GTA_portal"/>
</dbReference>
<evidence type="ECO:0000256" key="2">
    <source>
        <dbReference type="ARBA" id="ARBA00023009"/>
    </source>
</evidence>
<feature type="compositionally biased region" description="Polar residues" evidence="4">
    <location>
        <begin position="306"/>
        <end position="321"/>
    </location>
</feature>
<protein>
    <submittedName>
        <fullName evidence="5">Portal protein</fullName>
    </submittedName>
</protein>
<keyword evidence="2" id="KW-1160">Virus entry into host cell</keyword>
<keyword evidence="6" id="KW-1185">Reference proteome</keyword>
<dbReference type="EMBL" id="MF974396">
    <property type="protein sequence ID" value="ATN94971.1"/>
    <property type="molecule type" value="Genomic_DNA"/>
</dbReference>
<dbReference type="Proteomes" id="UP000259602">
    <property type="component" value="Segment"/>
</dbReference>
<evidence type="ECO:0000256" key="3">
    <source>
        <dbReference type="ARBA" id="ARBA00023219"/>
    </source>
</evidence>
<dbReference type="RefSeq" id="YP_009835415.1">
    <property type="nucleotide sequence ID" value="NC_048678.1"/>
</dbReference>
<keyword evidence="3" id="KW-0231">Viral genome packaging</keyword>
<organism evidence="5 6">
    <name type="scientific">Leptospira phage LE3</name>
    <dbReference type="NCBI Taxonomy" id="2041382"/>
    <lineage>
        <taxon>Viruses</taxon>
        <taxon>Duplodnaviria</taxon>
        <taxon>Heunggongvirae</taxon>
        <taxon>Uroviricota</taxon>
        <taxon>Caudoviricetes</taxon>
        <taxon>Nylescharonvirus</taxon>
        <taxon>Nylescharonvirus LE3</taxon>
    </lineage>
</organism>
<dbReference type="KEGG" id="vg:55605487"/>
<keyword evidence="2" id="KW-1162">Viral penetration into host cytoplasm</keyword>
<dbReference type="GeneID" id="55605487"/>
<evidence type="ECO:0000313" key="6">
    <source>
        <dbReference type="Proteomes" id="UP000259602"/>
    </source>
</evidence>
<name>A0A343LE61_9CAUD</name>
<keyword evidence="1" id="KW-0118">Viral capsid assembly</keyword>
<reference evidence="5 6" key="1">
    <citation type="journal article" date="2018" name="Sci. Rep.">
        <title>Characterization of LE3 and LE4, the only lytic phages known to infect the spirochete Leptospira.</title>
        <authorList>
            <person name="Schiettekatte O."/>
            <person name="Vincent A.T."/>
            <person name="Malosse C."/>
            <person name="Lechat P."/>
            <person name="Chamot-Rooke J."/>
            <person name="Veyrier F.J."/>
            <person name="Picardeau M."/>
            <person name="Bourhy P."/>
        </authorList>
    </citation>
    <scope>NUCLEOTIDE SEQUENCE [LARGE SCALE GENOMIC DNA]</scope>
</reference>
<keyword evidence="1" id="KW-1188">Viral release from host cell</keyword>
<feature type="region of interest" description="Disordered" evidence="4">
    <location>
        <begin position="389"/>
        <end position="411"/>
    </location>
</feature>